<gene>
    <name evidence="2" type="ORF">GBA65_06250</name>
</gene>
<evidence type="ECO:0000259" key="1">
    <source>
        <dbReference type="Pfam" id="PF00561"/>
    </source>
</evidence>
<accession>A0A6G8PVI0</accession>
<dbReference type="Gene3D" id="3.40.50.1820">
    <property type="entry name" value="alpha/beta hydrolase"/>
    <property type="match status" value="1"/>
</dbReference>
<organism evidence="2 3">
    <name type="scientific">Rubrobacter marinus</name>
    <dbReference type="NCBI Taxonomy" id="2653852"/>
    <lineage>
        <taxon>Bacteria</taxon>
        <taxon>Bacillati</taxon>
        <taxon>Actinomycetota</taxon>
        <taxon>Rubrobacteria</taxon>
        <taxon>Rubrobacterales</taxon>
        <taxon>Rubrobacteraceae</taxon>
        <taxon>Rubrobacter</taxon>
    </lineage>
</organism>
<protein>
    <submittedName>
        <fullName evidence="2">Alpha/beta hydrolase</fullName>
    </submittedName>
</protein>
<sequence length="291" mass="31222">MRSSIYRTAEGAVRIEALYGEALAALGVGHESRRVGTRSGETHVLVAGPEDAPPAVFLPGGNFLNPTCLRWFLPLARHHRLYAPDIVGQPGRSAQERPSPLGDGHAFWLEDVMDGLGLERAPLVGLSYGAGIAIRTMGAVPERISRAALVSPAGLVRGPVPPMLARVVVPMLLYRLRPTDERLRRATAPLLTEPDGLAVRQLGAVYRHVRLDAALPRLATEEELEGFGGPVAVFASENDLFFPAPAVLARAREVFPNLAHSECLAGCRHVPSRAALESVCDRIRVLLGSAP</sequence>
<evidence type="ECO:0000313" key="3">
    <source>
        <dbReference type="Proteomes" id="UP000502706"/>
    </source>
</evidence>
<dbReference type="Proteomes" id="UP000502706">
    <property type="component" value="Chromosome"/>
</dbReference>
<name>A0A6G8PVI0_9ACTN</name>
<dbReference type="KEGG" id="rmar:GBA65_06250"/>
<keyword evidence="2" id="KW-0378">Hydrolase</keyword>
<dbReference type="InterPro" id="IPR029058">
    <property type="entry name" value="AB_hydrolase_fold"/>
</dbReference>
<dbReference type="SUPFAM" id="SSF53474">
    <property type="entry name" value="alpha/beta-Hydrolases"/>
    <property type="match status" value="1"/>
</dbReference>
<keyword evidence="3" id="KW-1185">Reference proteome</keyword>
<dbReference type="GO" id="GO:0016787">
    <property type="term" value="F:hydrolase activity"/>
    <property type="evidence" value="ECO:0007669"/>
    <property type="project" value="UniProtKB-KW"/>
</dbReference>
<dbReference type="AlphaFoldDB" id="A0A6G8PVI0"/>
<feature type="domain" description="AB hydrolase-1" evidence="1">
    <location>
        <begin position="61"/>
        <end position="159"/>
    </location>
</feature>
<dbReference type="Pfam" id="PF00561">
    <property type="entry name" value="Abhydrolase_1"/>
    <property type="match status" value="1"/>
</dbReference>
<proteinExistence type="predicted"/>
<dbReference type="EMBL" id="CP045121">
    <property type="protein sequence ID" value="QIN78177.1"/>
    <property type="molecule type" value="Genomic_DNA"/>
</dbReference>
<evidence type="ECO:0000313" key="2">
    <source>
        <dbReference type="EMBL" id="QIN78177.1"/>
    </source>
</evidence>
<dbReference type="RefSeq" id="WP_166395853.1">
    <property type="nucleotide sequence ID" value="NZ_CP045121.1"/>
</dbReference>
<dbReference type="InterPro" id="IPR000073">
    <property type="entry name" value="AB_hydrolase_1"/>
</dbReference>
<reference evidence="2 3" key="1">
    <citation type="submission" date="2019-10" db="EMBL/GenBank/DDBJ databases">
        <title>Rubrobacter sp nov SCSIO 52915 isolated from a deep-sea sediment in the South China Sea.</title>
        <authorList>
            <person name="Chen R.W."/>
        </authorList>
    </citation>
    <scope>NUCLEOTIDE SEQUENCE [LARGE SCALE GENOMIC DNA]</scope>
    <source>
        <strain evidence="2 3">SCSIO 52915</strain>
    </source>
</reference>